<evidence type="ECO:0000313" key="3">
    <source>
        <dbReference type="Proteomes" id="UP001529510"/>
    </source>
</evidence>
<dbReference type="Proteomes" id="UP001529510">
    <property type="component" value="Unassembled WGS sequence"/>
</dbReference>
<proteinExistence type="predicted"/>
<accession>A0ABD0RT80</accession>
<evidence type="ECO:0000256" key="1">
    <source>
        <dbReference type="SAM" id="MobiDB-lite"/>
    </source>
</evidence>
<feature type="non-terminal residue" evidence="2">
    <location>
        <position position="57"/>
    </location>
</feature>
<protein>
    <submittedName>
        <fullName evidence="2">Uncharacterized protein</fullName>
    </submittedName>
</protein>
<keyword evidence="3" id="KW-1185">Reference proteome</keyword>
<dbReference type="EMBL" id="JAMKFB020000002">
    <property type="protein sequence ID" value="KAL0201656.1"/>
    <property type="molecule type" value="Genomic_DNA"/>
</dbReference>
<feature type="region of interest" description="Disordered" evidence="1">
    <location>
        <begin position="36"/>
        <end position="57"/>
    </location>
</feature>
<reference evidence="2 3" key="1">
    <citation type="submission" date="2024-05" db="EMBL/GenBank/DDBJ databases">
        <title>Genome sequencing and assembly of Indian major carp, Cirrhinus mrigala (Hamilton, 1822).</title>
        <authorList>
            <person name="Mohindra V."/>
            <person name="Chowdhury L.M."/>
            <person name="Lal K."/>
            <person name="Jena J.K."/>
        </authorList>
    </citation>
    <scope>NUCLEOTIDE SEQUENCE [LARGE SCALE GENOMIC DNA]</scope>
    <source>
        <strain evidence="2">CM1030</strain>
        <tissue evidence="2">Blood</tissue>
    </source>
</reference>
<evidence type="ECO:0000313" key="2">
    <source>
        <dbReference type="EMBL" id="KAL0201656.1"/>
    </source>
</evidence>
<sequence length="57" mass="6303">MSMAALRLRRLVLEEAPFRSFLAGYVGLYELGDDAGEEEGQSNDYCSECSDRPAPSE</sequence>
<gene>
    <name evidence="2" type="ORF">M9458_004843</name>
</gene>
<dbReference type="AlphaFoldDB" id="A0ABD0RT80"/>
<comment type="caution">
    <text evidence="2">The sequence shown here is derived from an EMBL/GenBank/DDBJ whole genome shotgun (WGS) entry which is preliminary data.</text>
</comment>
<name>A0ABD0RT80_CIRMR</name>
<organism evidence="2 3">
    <name type="scientific">Cirrhinus mrigala</name>
    <name type="common">Mrigala</name>
    <dbReference type="NCBI Taxonomy" id="683832"/>
    <lineage>
        <taxon>Eukaryota</taxon>
        <taxon>Metazoa</taxon>
        <taxon>Chordata</taxon>
        <taxon>Craniata</taxon>
        <taxon>Vertebrata</taxon>
        <taxon>Euteleostomi</taxon>
        <taxon>Actinopterygii</taxon>
        <taxon>Neopterygii</taxon>
        <taxon>Teleostei</taxon>
        <taxon>Ostariophysi</taxon>
        <taxon>Cypriniformes</taxon>
        <taxon>Cyprinidae</taxon>
        <taxon>Labeoninae</taxon>
        <taxon>Labeonini</taxon>
        <taxon>Cirrhinus</taxon>
    </lineage>
</organism>